<evidence type="ECO:0000313" key="14">
    <source>
        <dbReference type="Proteomes" id="UP000663870"/>
    </source>
</evidence>
<dbReference type="PANTHER" id="PTHR44027:SF7">
    <property type="entry name" value="DNAJ HOMOLOG SUBFAMILY C MEMBER 5 HOMOLOG"/>
    <property type="match status" value="1"/>
</dbReference>
<dbReference type="GO" id="GO:0005737">
    <property type="term" value="C:cytoplasm"/>
    <property type="evidence" value="ECO:0007669"/>
    <property type="project" value="UniProtKB-ARBA"/>
</dbReference>
<dbReference type="EMBL" id="CAJNOT010001167">
    <property type="protein sequence ID" value="CAF1157116.1"/>
    <property type="molecule type" value="Genomic_DNA"/>
</dbReference>
<organism evidence="8 13">
    <name type="scientific">Rotaria sordida</name>
    <dbReference type="NCBI Taxonomy" id="392033"/>
    <lineage>
        <taxon>Eukaryota</taxon>
        <taxon>Metazoa</taxon>
        <taxon>Spiralia</taxon>
        <taxon>Gnathifera</taxon>
        <taxon>Rotifera</taxon>
        <taxon>Eurotatoria</taxon>
        <taxon>Bdelloidea</taxon>
        <taxon>Philodinida</taxon>
        <taxon>Philodinidae</taxon>
        <taxon>Rotaria</taxon>
    </lineage>
</organism>
<dbReference type="EMBL" id="CAJNOL010001428">
    <property type="protein sequence ID" value="CAF1357625.1"/>
    <property type="molecule type" value="Genomic_DNA"/>
</dbReference>
<name>A0A814T513_9BILA</name>
<keyword evidence="3" id="KW-0564">Palmitate</keyword>
<dbReference type="EMBL" id="CAJOAX010000132">
    <property type="protein sequence ID" value="CAF3517842.1"/>
    <property type="molecule type" value="Genomic_DNA"/>
</dbReference>
<evidence type="ECO:0000313" key="8">
    <source>
        <dbReference type="EMBL" id="CAF1157116.1"/>
    </source>
</evidence>
<keyword evidence="4" id="KW-0143">Chaperone</keyword>
<dbReference type="CDD" id="cd06257">
    <property type="entry name" value="DnaJ"/>
    <property type="match status" value="1"/>
</dbReference>
<dbReference type="EMBL" id="CAJNOO010002472">
    <property type="protein sequence ID" value="CAF1271370.1"/>
    <property type="molecule type" value="Genomic_DNA"/>
</dbReference>
<dbReference type="GO" id="GO:0016020">
    <property type="term" value="C:membrane"/>
    <property type="evidence" value="ECO:0007669"/>
    <property type="project" value="UniProtKB-SubCell"/>
</dbReference>
<dbReference type="Pfam" id="PF00226">
    <property type="entry name" value="DnaJ"/>
    <property type="match status" value="1"/>
</dbReference>
<dbReference type="InterPro" id="IPR001623">
    <property type="entry name" value="DnaJ_domain"/>
</dbReference>
<dbReference type="Proteomes" id="UP000663870">
    <property type="component" value="Unassembled WGS sequence"/>
</dbReference>
<dbReference type="SMART" id="SM00271">
    <property type="entry name" value="DnaJ"/>
    <property type="match status" value="1"/>
</dbReference>
<evidence type="ECO:0000256" key="3">
    <source>
        <dbReference type="ARBA" id="ARBA00023139"/>
    </source>
</evidence>
<evidence type="ECO:0000313" key="10">
    <source>
        <dbReference type="EMBL" id="CAF1357625.1"/>
    </source>
</evidence>
<evidence type="ECO:0000259" key="7">
    <source>
        <dbReference type="PROSITE" id="PS50076"/>
    </source>
</evidence>
<dbReference type="Gene3D" id="1.10.287.110">
    <property type="entry name" value="DnaJ domain"/>
    <property type="match status" value="1"/>
</dbReference>
<proteinExistence type="predicted"/>
<keyword evidence="2" id="KW-0472">Membrane</keyword>
<keyword evidence="14" id="KW-1185">Reference proteome</keyword>
<dbReference type="Proteomes" id="UP000663864">
    <property type="component" value="Unassembled WGS sequence"/>
</dbReference>
<reference evidence="8" key="1">
    <citation type="submission" date="2021-02" db="EMBL/GenBank/DDBJ databases">
        <authorList>
            <person name="Nowell W R."/>
        </authorList>
    </citation>
    <scope>NUCLEOTIDE SEQUENCE</scope>
</reference>
<comment type="subcellular location">
    <subcellularLocation>
        <location evidence="1">Membrane</location>
        <topology evidence="1">Lipid-anchor</topology>
    </subcellularLocation>
</comment>
<comment type="caution">
    <text evidence="8">The sequence shown here is derived from an EMBL/GenBank/DDBJ whole genome shotgun (WGS) entry which is preliminary data.</text>
</comment>
<dbReference type="OrthoDB" id="552049at2759"/>
<evidence type="ECO:0000256" key="1">
    <source>
        <dbReference type="ARBA" id="ARBA00004635"/>
    </source>
</evidence>
<evidence type="ECO:0000313" key="11">
    <source>
        <dbReference type="EMBL" id="CAF3517842.1"/>
    </source>
</evidence>
<evidence type="ECO:0000313" key="12">
    <source>
        <dbReference type="EMBL" id="CAF3752496.1"/>
    </source>
</evidence>
<evidence type="ECO:0000256" key="4">
    <source>
        <dbReference type="ARBA" id="ARBA00023186"/>
    </source>
</evidence>
<dbReference type="InterPro" id="IPR051434">
    <property type="entry name" value="DnaJ_C_subfamily_member5"/>
</dbReference>
<dbReference type="AlphaFoldDB" id="A0A814T513"/>
<dbReference type="PANTHER" id="PTHR44027">
    <property type="entry name" value="DNAJ HOMOLOG SUBFAMILY C MEMBER 5 HOMOLOG"/>
    <property type="match status" value="1"/>
</dbReference>
<evidence type="ECO:0000313" key="9">
    <source>
        <dbReference type="EMBL" id="CAF1271370.1"/>
    </source>
</evidence>
<sequence length="217" mass="24070">MASNTESSSNPARSRGTSSQNYYDILGITPQATDEEIKRAYRKAALRLHPDKNPDPEAATQFQTVDKAYKVLIDPKLRSTYDQLGARAADAMRRMNDEYSETLARMPRWKKILFGFLCISTCCCFGGCCCCLCGCGCCCNFCCNHCCGKYKRDEDIFSPFQEDEDVPGIHTQGNNNETSPTIILTSPQETDPVLGSTNEHISIPIAPSYESTSLTNQ</sequence>
<evidence type="ECO:0000256" key="2">
    <source>
        <dbReference type="ARBA" id="ARBA00023136"/>
    </source>
</evidence>
<evidence type="ECO:0000313" key="13">
    <source>
        <dbReference type="Proteomes" id="UP000663864"/>
    </source>
</evidence>
<dbReference type="Proteomes" id="UP000663836">
    <property type="component" value="Unassembled WGS sequence"/>
</dbReference>
<dbReference type="PROSITE" id="PS50076">
    <property type="entry name" value="DNAJ_2"/>
    <property type="match status" value="1"/>
</dbReference>
<dbReference type="PRINTS" id="PR00625">
    <property type="entry name" value="JDOMAIN"/>
</dbReference>
<feature type="region of interest" description="Disordered" evidence="6">
    <location>
        <begin position="1"/>
        <end position="20"/>
    </location>
</feature>
<evidence type="ECO:0000256" key="5">
    <source>
        <dbReference type="ARBA" id="ARBA00023288"/>
    </source>
</evidence>
<protein>
    <recommendedName>
        <fullName evidence="7">J domain-containing protein</fullName>
    </recommendedName>
</protein>
<gene>
    <name evidence="12" type="ORF">JBS370_LOCUS12648</name>
    <name evidence="10" type="ORF">JXQ802_LOCUS32442</name>
    <name evidence="11" type="ORF">OTI717_LOCUS2634</name>
    <name evidence="9" type="ORF">RFH988_LOCUS28207</name>
    <name evidence="8" type="ORF">ZHD862_LOCUS20480</name>
</gene>
<dbReference type="Proteomes" id="UP000663882">
    <property type="component" value="Unassembled WGS sequence"/>
</dbReference>
<evidence type="ECO:0000256" key="6">
    <source>
        <dbReference type="SAM" id="MobiDB-lite"/>
    </source>
</evidence>
<dbReference type="EMBL" id="CAJOBD010001041">
    <property type="protein sequence ID" value="CAF3752496.1"/>
    <property type="molecule type" value="Genomic_DNA"/>
</dbReference>
<dbReference type="InterPro" id="IPR036869">
    <property type="entry name" value="J_dom_sf"/>
</dbReference>
<dbReference type="SUPFAM" id="SSF46565">
    <property type="entry name" value="Chaperone J-domain"/>
    <property type="match status" value="1"/>
</dbReference>
<feature type="domain" description="J" evidence="7">
    <location>
        <begin position="21"/>
        <end position="85"/>
    </location>
</feature>
<accession>A0A814T513</accession>
<dbReference type="Proteomes" id="UP000663823">
    <property type="component" value="Unassembled WGS sequence"/>
</dbReference>
<keyword evidence="5" id="KW-0449">Lipoprotein</keyword>